<proteinExistence type="predicted"/>
<dbReference type="InterPro" id="IPR036977">
    <property type="entry name" value="DNA_primase_Znf_CHC2"/>
</dbReference>
<gene>
    <name evidence="1" type="ORF">LCI24_04415</name>
</gene>
<dbReference type="GO" id="GO:0006260">
    <property type="term" value="P:DNA replication"/>
    <property type="evidence" value="ECO:0007669"/>
    <property type="project" value="InterPro"/>
</dbReference>
<reference evidence="1" key="1">
    <citation type="submission" date="2021-09" db="EMBL/GenBank/DDBJ databases">
        <authorList>
            <person name="Smyrli M."/>
        </authorList>
    </citation>
    <scope>NUCLEOTIDE SEQUENCE</scope>
    <source>
        <strain evidence="1">LAR25</strain>
    </source>
</reference>
<name>A0A9X4IL01_9FLAO</name>
<comment type="caution">
    <text evidence="1">The sequence shown here is derived from an EMBL/GenBank/DDBJ whole genome shotgun (WGS) entry which is preliminary data.</text>
</comment>
<dbReference type="SUPFAM" id="SSF56731">
    <property type="entry name" value="DNA primase core"/>
    <property type="match status" value="1"/>
</dbReference>
<protein>
    <submittedName>
        <fullName evidence="1">Toprim domain-containing protein</fullName>
    </submittedName>
</protein>
<evidence type="ECO:0000313" key="1">
    <source>
        <dbReference type="EMBL" id="MDE1206033.1"/>
    </source>
</evidence>
<organism evidence="1 2">
    <name type="scientific">Tenacibaculum larymnensis</name>
    <dbReference type="NCBI Taxonomy" id="2878201"/>
    <lineage>
        <taxon>Bacteria</taxon>
        <taxon>Pseudomonadati</taxon>
        <taxon>Bacteroidota</taxon>
        <taxon>Flavobacteriia</taxon>
        <taxon>Flavobacteriales</taxon>
        <taxon>Flavobacteriaceae</taxon>
        <taxon>Tenacibaculum</taxon>
    </lineage>
</organism>
<dbReference type="Gene3D" id="3.90.580.10">
    <property type="entry name" value="Zinc finger, CHC2-type domain"/>
    <property type="match status" value="1"/>
</dbReference>
<dbReference type="Pfam" id="PF13155">
    <property type="entry name" value="Toprim_2"/>
    <property type="match status" value="1"/>
</dbReference>
<dbReference type="Gene3D" id="3.40.1360.10">
    <property type="match status" value="1"/>
</dbReference>
<dbReference type="RefSeq" id="WP_274639352.1">
    <property type="nucleotide sequence ID" value="NZ_JAIWJY010000002.1"/>
</dbReference>
<accession>A0A9X4IL01</accession>
<sequence length="288" mass="33391">MKKEKFNCQKAKKMNVLSIARKLNLKQSKQKGSEVWFFYGNEKTASLKVDIRKNVWYNFSQGIGGNTLDLVVHILNCSVSEALGHLNILNGSFSFHQQVNDRETRKEEVNYIIKRVLPLNHVALLDYLSSRKVDFDIAKKYCKEIYYSLNDKNYFAIAFVNDSKGYAIRNKFFKGCLLKQDISTIKNASSRVCLFEGFINFLSYLTIYKNETLNDDFIVLNSTSLVDKAIGELKEYSDVYCYFDNDNSGKKAMELISKVHEKVMDCSEFYKGFNDLNEYLTSINNERH</sequence>
<dbReference type="AlphaFoldDB" id="A0A9X4IL01"/>
<dbReference type="GO" id="GO:0008270">
    <property type="term" value="F:zinc ion binding"/>
    <property type="evidence" value="ECO:0007669"/>
    <property type="project" value="InterPro"/>
</dbReference>
<keyword evidence="2" id="KW-1185">Reference proteome</keyword>
<dbReference type="GO" id="GO:0003677">
    <property type="term" value="F:DNA binding"/>
    <property type="evidence" value="ECO:0007669"/>
    <property type="project" value="InterPro"/>
</dbReference>
<dbReference type="Proteomes" id="UP001149303">
    <property type="component" value="Unassembled WGS sequence"/>
</dbReference>
<evidence type="ECO:0000313" key="2">
    <source>
        <dbReference type="Proteomes" id="UP001149303"/>
    </source>
</evidence>
<dbReference type="EMBL" id="JAIWJY010000002">
    <property type="protein sequence ID" value="MDE1206033.1"/>
    <property type="molecule type" value="Genomic_DNA"/>
</dbReference>
<dbReference type="SUPFAM" id="SSF57783">
    <property type="entry name" value="Zinc beta-ribbon"/>
    <property type="match status" value="1"/>
</dbReference>